<gene>
    <name evidence="6" type="primary">oxyR_4</name>
    <name evidence="6" type="ORF">SB6408_03492</name>
</gene>
<evidence type="ECO:0000256" key="4">
    <source>
        <dbReference type="ARBA" id="ARBA00023163"/>
    </source>
</evidence>
<dbReference type="FunFam" id="1.10.10.10:FF:000001">
    <property type="entry name" value="LysR family transcriptional regulator"/>
    <property type="match status" value="1"/>
</dbReference>
<dbReference type="PRINTS" id="PR00039">
    <property type="entry name" value="HTHLYSR"/>
</dbReference>
<protein>
    <submittedName>
        <fullName evidence="6">Putative hydrogen peroxide-inducible genes activator</fullName>
    </submittedName>
</protein>
<dbReference type="GO" id="GO:0032993">
    <property type="term" value="C:protein-DNA complex"/>
    <property type="evidence" value="ECO:0007669"/>
    <property type="project" value="TreeGrafter"/>
</dbReference>
<comment type="similarity">
    <text evidence="1">Belongs to the LysR transcriptional regulatory family.</text>
</comment>
<dbReference type="AlphaFoldDB" id="A0A564I5Y0"/>
<dbReference type="InterPro" id="IPR036388">
    <property type="entry name" value="WH-like_DNA-bd_sf"/>
</dbReference>
<evidence type="ECO:0000256" key="3">
    <source>
        <dbReference type="ARBA" id="ARBA00023125"/>
    </source>
</evidence>
<dbReference type="InterPro" id="IPR005119">
    <property type="entry name" value="LysR_subst-bd"/>
</dbReference>
<dbReference type="CDD" id="cd05466">
    <property type="entry name" value="PBP2_LTTR_substrate"/>
    <property type="match status" value="1"/>
</dbReference>
<evidence type="ECO:0000259" key="5">
    <source>
        <dbReference type="PROSITE" id="PS50931"/>
    </source>
</evidence>
<evidence type="ECO:0000313" key="7">
    <source>
        <dbReference type="Proteomes" id="UP000318370"/>
    </source>
</evidence>
<feature type="domain" description="HTH lysR-type" evidence="5">
    <location>
        <begin position="1"/>
        <end position="59"/>
    </location>
</feature>
<dbReference type="SUPFAM" id="SSF46785">
    <property type="entry name" value="Winged helix' DNA-binding domain"/>
    <property type="match status" value="1"/>
</dbReference>
<dbReference type="Pfam" id="PF00126">
    <property type="entry name" value="HTH_1"/>
    <property type="match status" value="1"/>
</dbReference>
<organism evidence="6 7">
    <name type="scientific">Klebsiella spallanzanii</name>
    <dbReference type="NCBI Taxonomy" id="2587528"/>
    <lineage>
        <taxon>Bacteria</taxon>
        <taxon>Pseudomonadati</taxon>
        <taxon>Pseudomonadota</taxon>
        <taxon>Gammaproteobacteria</taxon>
        <taxon>Enterobacterales</taxon>
        <taxon>Enterobacteriaceae</taxon>
        <taxon>Klebsiella/Raoultella group</taxon>
        <taxon>Klebsiella</taxon>
    </lineage>
</organism>
<dbReference type="PANTHER" id="PTHR30346:SF0">
    <property type="entry name" value="HCA OPERON TRANSCRIPTIONAL ACTIVATOR HCAR"/>
    <property type="match status" value="1"/>
</dbReference>
<dbReference type="Proteomes" id="UP000318370">
    <property type="component" value="Unassembled WGS sequence"/>
</dbReference>
<accession>A0A564I5Y0</accession>
<dbReference type="GO" id="GO:0003677">
    <property type="term" value="F:DNA binding"/>
    <property type="evidence" value="ECO:0007669"/>
    <property type="project" value="UniProtKB-KW"/>
</dbReference>
<dbReference type="GO" id="GO:0003700">
    <property type="term" value="F:DNA-binding transcription factor activity"/>
    <property type="evidence" value="ECO:0007669"/>
    <property type="project" value="InterPro"/>
</dbReference>
<name>A0A564I5Y0_9ENTR</name>
<dbReference type="SUPFAM" id="SSF53850">
    <property type="entry name" value="Periplasmic binding protein-like II"/>
    <property type="match status" value="1"/>
</dbReference>
<dbReference type="InterPro" id="IPR036390">
    <property type="entry name" value="WH_DNA-bd_sf"/>
</dbReference>
<dbReference type="RefSeq" id="WP_142461988.1">
    <property type="nucleotide sequence ID" value="NZ_CABGHF010000003.1"/>
</dbReference>
<keyword evidence="4" id="KW-0804">Transcription</keyword>
<dbReference type="Gene3D" id="3.40.190.290">
    <property type="match status" value="1"/>
</dbReference>
<evidence type="ECO:0000256" key="1">
    <source>
        <dbReference type="ARBA" id="ARBA00009437"/>
    </source>
</evidence>
<keyword evidence="2" id="KW-0805">Transcription regulation</keyword>
<dbReference type="EMBL" id="CABGHF010000003">
    <property type="protein sequence ID" value="VUS39723.1"/>
    <property type="molecule type" value="Genomic_DNA"/>
</dbReference>
<dbReference type="PROSITE" id="PS50931">
    <property type="entry name" value="HTH_LYSR"/>
    <property type="match status" value="1"/>
</dbReference>
<dbReference type="InterPro" id="IPR000847">
    <property type="entry name" value="LysR_HTH_N"/>
</dbReference>
<evidence type="ECO:0000256" key="2">
    <source>
        <dbReference type="ARBA" id="ARBA00023015"/>
    </source>
</evidence>
<dbReference type="Pfam" id="PF03466">
    <property type="entry name" value="LysR_substrate"/>
    <property type="match status" value="1"/>
</dbReference>
<keyword evidence="3" id="KW-0238">DNA-binding</keyword>
<reference evidence="6 7" key="1">
    <citation type="submission" date="2019-07" db="EMBL/GenBank/DDBJ databases">
        <authorList>
            <person name="Brisse S."/>
            <person name="Rodrigues C."/>
            <person name="Thorpe H."/>
        </authorList>
    </citation>
    <scope>NUCLEOTIDE SEQUENCE [LARGE SCALE GENOMIC DNA]</scope>
    <source>
        <strain evidence="6">SB6408</strain>
    </source>
</reference>
<evidence type="ECO:0000313" key="6">
    <source>
        <dbReference type="EMBL" id="VUS39723.1"/>
    </source>
</evidence>
<proteinExistence type="inferred from homology"/>
<dbReference type="Gene3D" id="1.10.10.10">
    <property type="entry name" value="Winged helix-like DNA-binding domain superfamily/Winged helix DNA-binding domain"/>
    <property type="match status" value="1"/>
</dbReference>
<dbReference type="PANTHER" id="PTHR30346">
    <property type="entry name" value="TRANSCRIPTIONAL DUAL REGULATOR HCAR-RELATED"/>
    <property type="match status" value="1"/>
</dbReference>
<sequence>MTFTQINALLMVLECGGFTEAGKRLYMTQSAVSQAISALEEELGVVILVRERRKTITLTAAGERIVFHLQRLRHEVNAVKEIAEQEKQSPLRLLRIGCFPSICACILPRVVRYFESNYPQIKIIPHEANSAEIIDSLQQDKIDIGFVHSPTPGMYSLPIYKDKFTVVVPENHPFAQRNSVKLEDLFNEPLITSTGRYELSIMSLFKEHNITPEIKYEFNHPATAISFIRQGLGIALLPELTLKALEHPLRSVALEPAFYRHISLIANHPPVAGSPLQILSECLHQLVAEGKI</sequence>